<keyword evidence="2" id="KW-1185">Reference proteome</keyword>
<accession>A0ABS2WKC7</accession>
<dbReference type="Proteomes" id="UP001177120">
    <property type="component" value="Unassembled WGS sequence"/>
</dbReference>
<proteinExistence type="predicted"/>
<dbReference type="EMBL" id="JAFHAP010000009">
    <property type="protein sequence ID" value="MBN2909979.1"/>
    <property type="molecule type" value="Genomic_DNA"/>
</dbReference>
<evidence type="ECO:0000313" key="2">
    <source>
        <dbReference type="Proteomes" id="UP001177120"/>
    </source>
</evidence>
<protein>
    <recommendedName>
        <fullName evidence="3">PIN domain-containing protein</fullName>
    </recommendedName>
</protein>
<evidence type="ECO:0000313" key="1">
    <source>
        <dbReference type="EMBL" id="MBN2909979.1"/>
    </source>
</evidence>
<name>A0ABS2WKC7_9BACL</name>
<reference evidence="1" key="1">
    <citation type="journal article" date="2024" name="Int. J. Syst. Evol. Microbiol.">
        <title>Polycladomyces zharkentensis sp. nov., a novel thermophilic cellulose- and starch-degrading member of the Bacillota from a geothermal aquifer in Kazakhstan.</title>
        <authorList>
            <person name="Mashzhan A."/>
            <person name="Kistaubayeva A."/>
            <person name="Javier-Lopez R."/>
            <person name="Bissenova U."/>
            <person name="Bissenbay A."/>
            <person name="Birkeland N.K."/>
        </authorList>
    </citation>
    <scope>NUCLEOTIDE SEQUENCE</scope>
    <source>
        <strain evidence="1">ZKZ2T</strain>
    </source>
</reference>
<organism evidence="1 2">
    <name type="scientific">Polycladomyces zharkentensis</name>
    <dbReference type="NCBI Taxonomy" id="2807616"/>
    <lineage>
        <taxon>Bacteria</taxon>
        <taxon>Bacillati</taxon>
        <taxon>Bacillota</taxon>
        <taxon>Bacilli</taxon>
        <taxon>Bacillales</taxon>
        <taxon>Thermoactinomycetaceae</taxon>
        <taxon>Polycladomyces</taxon>
    </lineage>
</organism>
<comment type="caution">
    <text evidence="1">The sequence shown here is derived from an EMBL/GenBank/DDBJ whole genome shotgun (WGS) entry which is preliminary data.</text>
</comment>
<sequence length="92" mass="10872">MKERFPEALTDWDRLLAQTDFELVYTPKHIDFRVPPICDKKDTPILVSAILAEPDIMISGDKDFHTQEIREYFAVYTPADFLRDFDHRNLKT</sequence>
<gene>
    <name evidence="1" type="ORF">JQC72_10680</name>
</gene>
<evidence type="ECO:0008006" key="3">
    <source>
        <dbReference type="Google" id="ProtNLM"/>
    </source>
</evidence>